<dbReference type="PRINTS" id="PR00111">
    <property type="entry name" value="ABHYDROLASE"/>
</dbReference>
<feature type="non-terminal residue" evidence="3">
    <location>
        <position position="381"/>
    </location>
</feature>
<reference evidence="3" key="1">
    <citation type="journal article" date="2020" name="Stud. Mycol.">
        <title>101 Dothideomycetes genomes: a test case for predicting lifestyles and emergence of pathogens.</title>
        <authorList>
            <person name="Haridas S."/>
            <person name="Albert R."/>
            <person name="Binder M."/>
            <person name="Bloem J."/>
            <person name="Labutti K."/>
            <person name="Salamov A."/>
            <person name="Andreopoulos B."/>
            <person name="Baker S."/>
            <person name="Barry K."/>
            <person name="Bills G."/>
            <person name="Bluhm B."/>
            <person name="Cannon C."/>
            <person name="Castanera R."/>
            <person name="Culley D."/>
            <person name="Daum C."/>
            <person name="Ezra D."/>
            <person name="Gonzalez J."/>
            <person name="Henrissat B."/>
            <person name="Kuo A."/>
            <person name="Liang C."/>
            <person name="Lipzen A."/>
            <person name="Lutzoni F."/>
            <person name="Magnuson J."/>
            <person name="Mondo S."/>
            <person name="Nolan M."/>
            <person name="Ohm R."/>
            <person name="Pangilinan J."/>
            <person name="Park H.-J."/>
            <person name="Ramirez L."/>
            <person name="Alfaro M."/>
            <person name="Sun H."/>
            <person name="Tritt A."/>
            <person name="Yoshinaga Y."/>
            <person name="Zwiers L.-H."/>
            <person name="Turgeon B."/>
            <person name="Goodwin S."/>
            <person name="Spatafora J."/>
            <person name="Crous P."/>
            <person name="Grigoriev I."/>
        </authorList>
    </citation>
    <scope>NUCLEOTIDE SEQUENCE</scope>
    <source>
        <strain evidence="3">CBS 133067</strain>
    </source>
</reference>
<dbReference type="PANTHER" id="PTHR43139:SF65">
    <property type="entry name" value="HYDROLASE FAMILY PROTEIN, PUTATIVE (AFU_ORTHOLOGUE AFUA_6G07060)-RELATED"/>
    <property type="match status" value="1"/>
</dbReference>
<dbReference type="AlphaFoldDB" id="A0A9P4IJN3"/>
<feature type="non-terminal residue" evidence="3">
    <location>
        <position position="1"/>
    </location>
</feature>
<dbReference type="InterPro" id="IPR029058">
    <property type="entry name" value="AB_hydrolase_fold"/>
</dbReference>
<feature type="region of interest" description="Disordered" evidence="1">
    <location>
        <begin position="231"/>
        <end position="254"/>
    </location>
</feature>
<keyword evidence="4" id="KW-1185">Reference proteome</keyword>
<evidence type="ECO:0000256" key="1">
    <source>
        <dbReference type="SAM" id="MobiDB-lite"/>
    </source>
</evidence>
<dbReference type="SUPFAM" id="SSF53474">
    <property type="entry name" value="alpha/beta-Hydrolases"/>
    <property type="match status" value="1"/>
</dbReference>
<gene>
    <name evidence="3" type="ORF">NA57DRAFT_27826</name>
</gene>
<organism evidence="3 4">
    <name type="scientific">Rhizodiscina lignyota</name>
    <dbReference type="NCBI Taxonomy" id="1504668"/>
    <lineage>
        <taxon>Eukaryota</taxon>
        <taxon>Fungi</taxon>
        <taxon>Dikarya</taxon>
        <taxon>Ascomycota</taxon>
        <taxon>Pezizomycotina</taxon>
        <taxon>Dothideomycetes</taxon>
        <taxon>Pleosporomycetidae</taxon>
        <taxon>Aulographales</taxon>
        <taxon>Rhizodiscinaceae</taxon>
        <taxon>Rhizodiscina</taxon>
    </lineage>
</organism>
<evidence type="ECO:0000259" key="2">
    <source>
        <dbReference type="Pfam" id="PF00561"/>
    </source>
</evidence>
<dbReference type="InterPro" id="IPR052370">
    <property type="entry name" value="Meta-cleavage_hydrolase"/>
</dbReference>
<dbReference type="Proteomes" id="UP000799772">
    <property type="component" value="Unassembled WGS sequence"/>
</dbReference>
<dbReference type="Pfam" id="PF00561">
    <property type="entry name" value="Abhydrolase_1"/>
    <property type="match status" value="1"/>
</dbReference>
<dbReference type="GO" id="GO:0005783">
    <property type="term" value="C:endoplasmic reticulum"/>
    <property type="evidence" value="ECO:0007669"/>
    <property type="project" value="TreeGrafter"/>
</dbReference>
<dbReference type="OrthoDB" id="408373at2759"/>
<evidence type="ECO:0000313" key="4">
    <source>
        <dbReference type="Proteomes" id="UP000799772"/>
    </source>
</evidence>
<sequence length="381" mass="41738">IGAAGALSSYFLIKALFQLTEPHDAPIIESPLRTLIPKLSEEEIEQLPYPPNVLPGARDVETPYGTIRIYEWGPEDGRRVLLIHGISTPCVSMKSVADTLVEKAGCRVMLFDLFGRGYSDTPTQPLHNLQLYTSQILLALTSSPVSWTGRDNTFTIVGYSLGGGLASTFSSYFPSMVSHVILLASGGLVRQDRISWKSRILYGTEGWLPEGWIRWAVGRRLGKGQTIKERWRERDGMVESDGSDESEADGGQGGGSVFASNANPILGSKYPGSTEAGITNWQLDNCQGFIATFISCIRNAPIHGQHERFRILAKAFDEHNANSERKKKALLLLGSNDPIIMEKEIIPDMQECLGERNLEVLVVKAGHEVPISNGTDVANAI</sequence>
<protein>
    <submittedName>
        <fullName evidence="3">Alpha/beta-hydrolase</fullName>
    </submittedName>
</protein>
<feature type="domain" description="AB hydrolase-1" evidence="2">
    <location>
        <begin position="80"/>
        <end position="185"/>
    </location>
</feature>
<dbReference type="InterPro" id="IPR000073">
    <property type="entry name" value="AB_hydrolase_1"/>
</dbReference>
<dbReference type="PANTHER" id="PTHR43139">
    <property type="entry name" value="SI:DKEY-122A22.2"/>
    <property type="match status" value="1"/>
</dbReference>
<dbReference type="Gene3D" id="3.40.50.1820">
    <property type="entry name" value="alpha/beta hydrolase"/>
    <property type="match status" value="1"/>
</dbReference>
<comment type="caution">
    <text evidence="3">The sequence shown here is derived from an EMBL/GenBank/DDBJ whole genome shotgun (WGS) entry which is preliminary data.</text>
</comment>
<proteinExistence type="predicted"/>
<accession>A0A9P4IJN3</accession>
<name>A0A9P4IJN3_9PEZI</name>
<evidence type="ECO:0000313" key="3">
    <source>
        <dbReference type="EMBL" id="KAF2102831.1"/>
    </source>
</evidence>
<dbReference type="EMBL" id="ML978122">
    <property type="protein sequence ID" value="KAF2102831.1"/>
    <property type="molecule type" value="Genomic_DNA"/>
</dbReference>